<evidence type="ECO:0000313" key="6">
    <source>
        <dbReference type="Proteomes" id="UP000218644"/>
    </source>
</evidence>
<dbReference type="Proteomes" id="UP000218644">
    <property type="component" value="Unassembled WGS sequence"/>
</dbReference>
<dbReference type="InterPro" id="IPR005064">
    <property type="entry name" value="BUG"/>
</dbReference>
<dbReference type="PROSITE" id="PS51318">
    <property type="entry name" value="TAT"/>
    <property type="match status" value="1"/>
</dbReference>
<reference evidence="5 6" key="1">
    <citation type="submission" date="2017-08" db="EMBL/GenBank/DDBJ databases">
        <title>WGS of Clinical strains of the CDC Group NO-1 linked to zoonotic infections in humans.</title>
        <authorList>
            <person name="Bernier A.-M."/>
            <person name="Bernard K."/>
        </authorList>
    </citation>
    <scope>NUCLEOTIDE SEQUENCE [LARGE SCALE GENOMIC DNA]</scope>
    <source>
        <strain evidence="3 5">NML00-0135</strain>
        <strain evidence="4 6">NML79-0751</strain>
    </source>
</reference>
<dbReference type="SUPFAM" id="SSF53850">
    <property type="entry name" value="Periplasmic binding protein-like II"/>
    <property type="match status" value="1"/>
</dbReference>
<dbReference type="Gene3D" id="3.40.190.10">
    <property type="entry name" value="Periplasmic binding protein-like II"/>
    <property type="match status" value="1"/>
</dbReference>
<evidence type="ECO:0000313" key="5">
    <source>
        <dbReference type="Proteomes" id="UP000218054"/>
    </source>
</evidence>
<dbReference type="PANTHER" id="PTHR42928:SF5">
    <property type="entry name" value="BLR1237 PROTEIN"/>
    <property type="match status" value="1"/>
</dbReference>
<evidence type="ECO:0000256" key="2">
    <source>
        <dbReference type="SAM" id="SignalP"/>
    </source>
</evidence>
<dbReference type="CDD" id="cd13578">
    <property type="entry name" value="PBP2_Bug27"/>
    <property type="match status" value="1"/>
</dbReference>
<gene>
    <name evidence="4" type="ORF">CK623_07015</name>
    <name evidence="3" type="ORF">CK625_07085</name>
</gene>
<accession>A0A2A2AHR8</accession>
<feature type="signal peptide" evidence="2">
    <location>
        <begin position="1"/>
        <end position="45"/>
    </location>
</feature>
<name>A0A2A2AHR8_9BURK</name>
<protein>
    <submittedName>
        <fullName evidence="3">LacI family transcriptional regulator</fullName>
    </submittedName>
</protein>
<feature type="chain" id="PRO_5036035221" evidence="2">
    <location>
        <begin position="46"/>
        <end position="345"/>
    </location>
</feature>
<dbReference type="EMBL" id="NSJB01000003">
    <property type="protein sequence ID" value="PAT37356.1"/>
    <property type="molecule type" value="Genomic_DNA"/>
</dbReference>
<dbReference type="EMBL" id="NSJD01000009">
    <property type="protein sequence ID" value="PAT40075.1"/>
    <property type="molecule type" value="Genomic_DNA"/>
</dbReference>
<dbReference type="Proteomes" id="UP000218054">
    <property type="component" value="Unassembled WGS sequence"/>
</dbReference>
<accession>A0A2A2ANA6</accession>
<evidence type="ECO:0000313" key="3">
    <source>
        <dbReference type="EMBL" id="PAT37356.1"/>
    </source>
</evidence>
<dbReference type="PANTHER" id="PTHR42928">
    <property type="entry name" value="TRICARBOXYLATE-BINDING PROTEIN"/>
    <property type="match status" value="1"/>
</dbReference>
<evidence type="ECO:0000313" key="4">
    <source>
        <dbReference type="EMBL" id="PAT40075.1"/>
    </source>
</evidence>
<proteinExistence type="inferred from homology"/>
<dbReference type="InterPro" id="IPR042100">
    <property type="entry name" value="Bug_dom1"/>
</dbReference>
<keyword evidence="5" id="KW-1185">Reference proteome</keyword>
<evidence type="ECO:0000256" key="1">
    <source>
        <dbReference type="ARBA" id="ARBA00006987"/>
    </source>
</evidence>
<organism evidence="3 5">
    <name type="scientific">Vandammella animalimorsus</name>
    <dbReference type="NCBI Taxonomy" id="2029117"/>
    <lineage>
        <taxon>Bacteria</taxon>
        <taxon>Pseudomonadati</taxon>
        <taxon>Pseudomonadota</taxon>
        <taxon>Betaproteobacteria</taxon>
        <taxon>Burkholderiales</taxon>
        <taxon>Comamonadaceae</taxon>
        <taxon>Vandammella</taxon>
    </lineage>
</organism>
<keyword evidence="2" id="KW-0732">Signal</keyword>
<dbReference type="Gene3D" id="3.40.190.150">
    <property type="entry name" value="Bordetella uptake gene, domain 1"/>
    <property type="match status" value="1"/>
</dbReference>
<sequence>MKRIATTTRPLPAPALPRRRWLGRAALALAACACLWGAQPGAVQAQDFPAKAVTIVVPFPAGGTTDLLARILGQHLSQQWGQSVVIDNKGGAGGNIGAQAAARAAADGYTLLMGTVGTHAINQSLYKKLPYDPVKDFQPLSRVALVPNLLVAHPQQPYKTVQELLSYARANPGKVDFASSGNGTSIHLSAELFKQMTGVDMQHIPYKGSAPAGADLLAGQVHIMFDNMPSAIQNVRAGRLVPLAVTTATRSAQLPDVPTIAEAGVPGFEAYSWFGLFAPAGTPEPVMQRLSQAITKALSDPQVVQKFAEQGAVAHPETPAEFTAFISAEAKKWQAVVKASGASVD</sequence>
<dbReference type="PIRSF" id="PIRSF017082">
    <property type="entry name" value="YflP"/>
    <property type="match status" value="1"/>
</dbReference>
<dbReference type="InterPro" id="IPR006311">
    <property type="entry name" value="TAT_signal"/>
</dbReference>
<dbReference type="RefSeq" id="WP_095539584.1">
    <property type="nucleotide sequence ID" value="NZ_NSJB01000003.1"/>
</dbReference>
<comment type="caution">
    <text evidence="3">The sequence shown here is derived from an EMBL/GenBank/DDBJ whole genome shotgun (WGS) entry which is preliminary data.</text>
</comment>
<dbReference type="Pfam" id="PF03401">
    <property type="entry name" value="TctC"/>
    <property type="match status" value="1"/>
</dbReference>
<comment type="similarity">
    <text evidence="1">Belongs to the UPF0065 (bug) family.</text>
</comment>
<dbReference type="AlphaFoldDB" id="A0A2A2AHR8"/>